<dbReference type="Gene3D" id="2.60.40.10">
    <property type="entry name" value="Immunoglobulins"/>
    <property type="match status" value="1"/>
</dbReference>
<keyword evidence="2 5" id="KW-0812">Transmembrane</keyword>
<dbReference type="InterPro" id="IPR039283">
    <property type="entry name" value="MOSPD1/3"/>
</dbReference>
<dbReference type="PANTHER" id="PTHR34441:SF1">
    <property type="entry name" value="MOTILE SPERM DOMAIN-CONTAINING 1"/>
    <property type="match status" value="1"/>
</dbReference>
<dbReference type="InterPro" id="IPR013783">
    <property type="entry name" value="Ig-like_fold"/>
</dbReference>
<reference evidence="7" key="1">
    <citation type="submission" date="2020-03" db="EMBL/GenBank/DDBJ databases">
        <title>Transcriptomic Profiling of the Digestive Tract of the Rat Flea, Xenopsylla cheopis, Following Blood Feeding and Infection with Yersinia pestis.</title>
        <authorList>
            <person name="Bland D.M."/>
            <person name="Martens C.A."/>
            <person name="Virtaneva K."/>
            <person name="Kanakabandi K."/>
            <person name="Long D."/>
            <person name="Rosenke R."/>
            <person name="Saturday G.A."/>
            <person name="Hoyt F.H."/>
            <person name="Bruno D.P."/>
            <person name="Ribeiro J.M.C."/>
            <person name="Hinnebusch J."/>
        </authorList>
    </citation>
    <scope>NUCLEOTIDE SEQUENCE</scope>
</reference>
<dbReference type="GO" id="GO:0016020">
    <property type="term" value="C:membrane"/>
    <property type="evidence" value="ECO:0007669"/>
    <property type="project" value="UniProtKB-SubCell"/>
</dbReference>
<proteinExistence type="predicted"/>
<dbReference type="AlphaFoldDB" id="A0A6M2DIU0"/>
<dbReference type="SUPFAM" id="SSF49354">
    <property type="entry name" value="PapD-like"/>
    <property type="match status" value="1"/>
</dbReference>
<dbReference type="PANTHER" id="PTHR34441">
    <property type="entry name" value="MOTILE SPERM DOMAIN-CONTAINING PROTEIN 1"/>
    <property type="match status" value="1"/>
</dbReference>
<accession>A0A6M2DIU0</accession>
<evidence type="ECO:0000256" key="5">
    <source>
        <dbReference type="SAM" id="Phobius"/>
    </source>
</evidence>
<name>A0A6M2DIU0_XENCH</name>
<dbReference type="InterPro" id="IPR008962">
    <property type="entry name" value="PapD-like_sf"/>
</dbReference>
<evidence type="ECO:0000256" key="3">
    <source>
        <dbReference type="ARBA" id="ARBA00022989"/>
    </source>
</evidence>
<sequence>MDENARVPVFVFPPTLTFYTKSRETHKRVLSLYNPYEVPIEFIVKSTAPTKYTVIDPEGSIAPHSIVDITVRHLCPNVGNSFVKDRFRVLMKDKITKKVLGKRDLRVELVDGYEEEQSTLGDSHRDLSYFNPKNVTDLPAENSQQAQPIPKQPSWLVAFIGLICICGLFFPTDVSSETVNTFLPAAKLSVSIKLILSFVLGMITMTVLRP</sequence>
<comment type="subcellular location">
    <subcellularLocation>
        <location evidence="1">Membrane</location>
        <topology evidence="1">Multi-pass membrane protein</topology>
    </subcellularLocation>
</comment>
<evidence type="ECO:0000256" key="4">
    <source>
        <dbReference type="ARBA" id="ARBA00023136"/>
    </source>
</evidence>
<evidence type="ECO:0000313" key="7">
    <source>
        <dbReference type="EMBL" id="NOV45580.1"/>
    </source>
</evidence>
<feature type="transmembrane region" description="Helical" evidence="5">
    <location>
        <begin position="190"/>
        <end position="208"/>
    </location>
</feature>
<keyword evidence="3 5" id="KW-1133">Transmembrane helix</keyword>
<evidence type="ECO:0000256" key="2">
    <source>
        <dbReference type="ARBA" id="ARBA00022692"/>
    </source>
</evidence>
<evidence type="ECO:0000256" key="1">
    <source>
        <dbReference type="ARBA" id="ARBA00004141"/>
    </source>
</evidence>
<dbReference type="InterPro" id="IPR000535">
    <property type="entry name" value="MSP_dom"/>
</dbReference>
<feature type="domain" description="MSP" evidence="6">
    <location>
        <begin position="9"/>
        <end position="89"/>
    </location>
</feature>
<dbReference type="EMBL" id="GIIL01001854">
    <property type="protein sequence ID" value="NOV45580.1"/>
    <property type="molecule type" value="Transcribed_RNA"/>
</dbReference>
<dbReference type="GO" id="GO:0005737">
    <property type="term" value="C:cytoplasm"/>
    <property type="evidence" value="ECO:0007669"/>
    <property type="project" value="TreeGrafter"/>
</dbReference>
<keyword evidence="4 5" id="KW-0472">Membrane</keyword>
<organism evidence="7">
    <name type="scientific">Xenopsylla cheopis</name>
    <name type="common">Oriental rat flea</name>
    <name type="synonym">Pulex cheopis</name>
    <dbReference type="NCBI Taxonomy" id="163159"/>
    <lineage>
        <taxon>Eukaryota</taxon>
        <taxon>Metazoa</taxon>
        <taxon>Ecdysozoa</taxon>
        <taxon>Arthropoda</taxon>
        <taxon>Hexapoda</taxon>
        <taxon>Insecta</taxon>
        <taxon>Pterygota</taxon>
        <taxon>Neoptera</taxon>
        <taxon>Endopterygota</taxon>
        <taxon>Siphonaptera</taxon>
        <taxon>Pulicidae</taxon>
        <taxon>Xenopsyllinae</taxon>
        <taxon>Xenopsylla</taxon>
    </lineage>
</organism>
<dbReference type="Pfam" id="PF00635">
    <property type="entry name" value="Motile_Sperm"/>
    <property type="match status" value="1"/>
</dbReference>
<feature type="transmembrane region" description="Helical" evidence="5">
    <location>
        <begin position="153"/>
        <end position="170"/>
    </location>
</feature>
<evidence type="ECO:0000259" key="6">
    <source>
        <dbReference type="Pfam" id="PF00635"/>
    </source>
</evidence>
<protein>
    <submittedName>
        <fullName evidence="7">Putative conserved plasma membrane protein</fullName>
    </submittedName>
</protein>